<dbReference type="AlphaFoldDB" id="A0A6I4WDJ7"/>
<keyword evidence="2" id="KW-1185">Reference proteome</keyword>
<sequence>MSGQAEAVVMAGSITGDVHVHPPASAPAFDTQVRGRCLVGVIPQPAGCFQDRQATAELDALETTDIGSALRGVVLTGTGGVGKTQLAADYARRQWTTGRVEVLVWVTAATTTEIIEAYADAALAFAAAGMGVAVVPAAVKRIDLPDITYRQLTITSGPELLIISRTDELSGPVKAFLSHARKSEPRPPLET</sequence>
<dbReference type="SUPFAM" id="SSF52540">
    <property type="entry name" value="P-loop containing nucleoside triphosphate hydrolases"/>
    <property type="match status" value="1"/>
</dbReference>
<protein>
    <recommendedName>
        <fullName evidence="3">NB-ARC domain-containing protein</fullName>
    </recommendedName>
</protein>
<dbReference type="OrthoDB" id="3885120at2"/>
<comment type="caution">
    <text evidence="1">The sequence shown here is derived from an EMBL/GenBank/DDBJ whole genome shotgun (WGS) entry which is preliminary data.</text>
</comment>
<evidence type="ECO:0000313" key="1">
    <source>
        <dbReference type="EMBL" id="MXQ65074.1"/>
    </source>
</evidence>
<accession>A0A6I4WDJ7</accession>
<dbReference type="Gene3D" id="3.40.50.300">
    <property type="entry name" value="P-loop containing nucleotide triphosphate hydrolases"/>
    <property type="match status" value="1"/>
</dbReference>
<organism evidence="1 2">
    <name type="scientific">Actinomadura rayongensis</name>
    <dbReference type="NCBI Taxonomy" id="1429076"/>
    <lineage>
        <taxon>Bacteria</taxon>
        <taxon>Bacillati</taxon>
        <taxon>Actinomycetota</taxon>
        <taxon>Actinomycetes</taxon>
        <taxon>Streptosporangiales</taxon>
        <taxon>Thermomonosporaceae</taxon>
        <taxon>Actinomadura</taxon>
    </lineage>
</organism>
<evidence type="ECO:0000313" key="2">
    <source>
        <dbReference type="Proteomes" id="UP000431901"/>
    </source>
</evidence>
<proteinExistence type="predicted"/>
<dbReference type="RefSeq" id="WP_161103217.1">
    <property type="nucleotide sequence ID" value="NZ_JBHLYI010000001.1"/>
</dbReference>
<reference evidence="1 2" key="1">
    <citation type="submission" date="2019-12" db="EMBL/GenBank/DDBJ databases">
        <title>Nocardia macrotermitis sp. nov. and Nocardia aurantia sp. nov., isolated from the gut of the fungus growing-termite Macrotermes natalensis.</title>
        <authorList>
            <person name="Christine B."/>
            <person name="Rene B."/>
        </authorList>
    </citation>
    <scope>NUCLEOTIDE SEQUENCE [LARGE SCALE GENOMIC DNA]</scope>
    <source>
        <strain evidence="1 2">DSM 102126</strain>
    </source>
</reference>
<dbReference type="Proteomes" id="UP000431901">
    <property type="component" value="Unassembled WGS sequence"/>
</dbReference>
<name>A0A6I4WDJ7_9ACTN</name>
<evidence type="ECO:0008006" key="3">
    <source>
        <dbReference type="Google" id="ProtNLM"/>
    </source>
</evidence>
<dbReference type="EMBL" id="WUTW01000002">
    <property type="protein sequence ID" value="MXQ65074.1"/>
    <property type="molecule type" value="Genomic_DNA"/>
</dbReference>
<gene>
    <name evidence="1" type="ORF">GQ466_13615</name>
</gene>
<dbReference type="InterPro" id="IPR027417">
    <property type="entry name" value="P-loop_NTPase"/>
</dbReference>